<evidence type="ECO:0000256" key="1">
    <source>
        <dbReference type="ARBA" id="ARBA00022729"/>
    </source>
</evidence>
<dbReference type="InterPro" id="IPR029050">
    <property type="entry name" value="Immunoprotect_excell_Ig-like"/>
</dbReference>
<dbReference type="RefSeq" id="WP_210229987.1">
    <property type="nucleotide sequence ID" value="NZ_CP076022.1"/>
</dbReference>
<dbReference type="Gene3D" id="2.60.40.1240">
    <property type="match status" value="1"/>
</dbReference>
<evidence type="ECO:0000313" key="6">
    <source>
        <dbReference type="Proteomes" id="UP000676885"/>
    </source>
</evidence>
<reference evidence="5 6" key="1">
    <citation type="submission" date="2021-05" db="EMBL/GenBank/DDBJ databases">
        <title>Novel species in genus Arthrobacter.</title>
        <authorList>
            <person name="Zhang G."/>
        </authorList>
    </citation>
    <scope>NUCLEOTIDE SEQUENCE [LARGE SCALE GENOMIC DNA]</scope>
    <source>
        <strain evidence="6">zg-ZUI227</strain>
    </source>
</reference>
<name>A0A975M6D5_9MICC</name>
<dbReference type="KEGG" id="ajg:KKR91_03735"/>
<keyword evidence="3" id="KW-0472">Membrane</keyword>
<gene>
    <name evidence="5" type="ORF">KKR91_03735</name>
</gene>
<evidence type="ECO:0000259" key="4">
    <source>
        <dbReference type="Pfam" id="PF11611"/>
    </source>
</evidence>
<evidence type="ECO:0000313" key="5">
    <source>
        <dbReference type="EMBL" id="QWC10747.1"/>
    </source>
</evidence>
<organism evidence="5 6">
    <name type="scientific">Arthrobacter jiangjiafuii</name>
    <dbReference type="NCBI Taxonomy" id="2817475"/>
    <lineage>
        <taxon>Bacteria</taxon>
        <taxon>Bacillati</taxon>
        <taxon>Actinomycetota</taxon>
        <taxon>Actinomycetes</taxon>
        <taxon>Micrococcales</taxon>
        <taxon>Micrococcaceae</taxon>
        <taxon>Arthrobacter</taxon>
    </lineage>
</organism>
<keyword evidence="3" id="KW-1133">Transmembrane helix</keyword>
<dbReference type="InterPro" id="IPR029051">
    <property type="entry name" value="DUF4352"/>
</dbReference>
<dbReference type="EMBL" id="CP076022">
    <property type="protein sequence ID" value="QWC10747.1"/>
    <property type="molecule type" value="Genomic_DNA"/>
</dbReference>
<keyword evidence="6" id="KW-1185">Reference proteome</keyword>
<accession>A0A975M6D5</accession>
<protein>
    <submittedName>
        <fullName evidence="5">DUF4352 domain-containing protein</fullName>
    </submittedName>
</protein>
<feature type="transmembrane region" description="Helical" evidence="3">
    <location>
        <begin position="37"/>
        <end position="55"/>
    </location>
</feature>
<keyword evidence="3" id="KW-0812">Transmembrane</keyword>
<dbReference type="Pfam" id="PF11611">
    <property type="entry name" value="DUF4352"/>
    <property type="match status" value="1"/>
</dbReference>
<keyword evidence="1" id="KW-0732">Signal</keyword>
<evidence type="ECO:0000256" key="2">
    <source>
        <dbReference type="SAM" id="MobiDB-lite"/>
    </source>
</evidence>
<dbReference type="Proteomes" id="UP000676885">
    <property type="component" value="Chromosome"/>
</dbReference>
<feature type="region of interest" description="Disordered" evidence="2">
    <location>
        <begin position="56"/>
        <end position="98"/>
    </location>
</feature>
<feature type="domain" description="DUF4352" evidence="4">
    <location>
        <begin position="137"/>
        <end position="207"/>
    </location>
</feature>
<dbReference type="AlphaFoldDB" id="A0A975M6D5"/>
<proteinExistence type="predicted"/>
<sequence length="224" mass="23118">MSEDLQTPETKSDSKARAAADKAYTKASRPWFKKKRFILALIVLLIIVISVATGGDDSDSAADTTTTPGTAGQAPAGESAAPAEAAPAEDAAPAFPGAEKSDVIGQAGEALVLGDITVTSTPMIDGDATLGATLCTNTTVQNASDKTIDFNSFDWKLQSPSGTIINATFMGSDNLLSSGQVAPGGTATGDTCFENKTGEAGQYVVLYEPILAFFSDRGAWINNR</sequence>
<evidence type="ECO:0000256" key="3">
    <source>
        <dbReference type="SAM" id="Phobius"/>
    </source>
</evidence>